<dbReference type="Bgee" id="ENSCHIG00000018384">
    <property type="expression patterns" value="Expressed in rumen and 3 other cell types or tissues"/>
</dbReference>
<feature type="region of interest" description="Disordered" evidence="1">
    <location>
        <begin position="1"/>
        <end position="61"/>
    </location>
</feature>
<proteinExistence type="predicted"/>
<evidence type="ECO:0000256" key="1">
    <source>
        <dbReference type="SAM" id="MobiDB-lite"/>
    </source>
</evidence>
<dbReference type="OMA" id="WPGMEPG"/>
<dbReference type="GeneTree" id="ENSGT00910000146970"/>
<dbReference type="AlphaFoldDB" id="A0A452F599"/>
<keyword evidence="3" id="KW-1185">Reference proteome</keyword>
<name>A0A452F599_CAPHI</name>
<dbReference type="Ensembl" id="ENSCHIT00000027141.1">
    <property type="protein sequence ID" value="ENSCHIP00000019326.1"/>
    <property type="gene ID" value="ENSCHIG00000018384.1"/>
</dbReference>
<accession>A0A452F599</accession>
<reference evidence="2" key="2">
    <citation type="submission" date="2025-08" db="UniProtKB">
        <authorList>
            <consortium name="Ensembl"/>
        </authorList>
    </citation>
    <scope>IDENTIFICATION</scope>
</reference>
<evidence type="ECO:0000313" key="3">
    <source>
        <dbReference type="Proteomes" id="UP000291000"/>
    </source>
</evidence>
<evidence type="ECO:0000313" key="2">
    <source>
        <dbReference type="Ensembl" id="ENSCHIP00000019326.1"/>
    </source>
</evidence>
<sequence>MRAASPGVEDLDSPLAVVHHHDPPRLGTQSQPGGVDQGPPAAEGHLLRTSRLPPGTQQSAL</sequence>
<organism evidence="2 3">
    <name type="scientific">Capra hircus</name>
    <name type="common">Goat</name>
    <dbReference type="NCBI Taxonomy" id="9925"/>
    <lineage>
        <taxon>Eukaryota</taxon>
        <taxon>Metazoa</taxon>
        <taxon>Chordata</taxon>
        <taxon>Craniata</taxon>
        <taxon>Vertebrata</taxon>
        <taxon>Euteleostomi</taxon>
        <taxon>Mammalia</taxon>
        <taxon>Eutheria</taxon>
        <taxon>Laurasiatheria</taxon>
        <taxon>Artiodactyla</taxon>
        <taxon>Ruminantia</taxon>
        <taxon>Pecora</taxon>
        <taxon>Bovidae</taxon>
        <taxon>Caprinae</taxon>
        <taxon>Capra</taxon>
    </lineage>
</organism>
<protein>
    <submittedName>
        <fullName evidence="2">Uncharacterized protein</fullName>
    </submittedName>
</protein>
<reference evidence="2 3" key="1">
    <citation type="submission" date="2016-04" db="EMBL/GenBank/DDBJ databases">
        <title>Polished mammalian reference genomes with single-molecule sequencing and chromosome conformation capture applied to the Capra hircus genome.</title>
        <authorList>
            <person name="Bickhart D.M."/>
            <person name="Koren S."/>
            <person name="Rosen B."/>
            <person name="Hastie A."/>
            <person name="Liachko I."/>
            <person name="Sullivan S.T."/>
            <person name="Burton J."/>
            <person name="Sayre B.L."/>
            <person name="Huson H.J."/>
            <person name="Lee J."/>
            <person name="Lam E."/>
            <person name="Kelley C.M."/>
            <person name="Hutchison J.L."/>
            <person name="Zhou Y."/>
            <person name="Sun J."/>
            <person name="Crisa A."/>
            <person name="Schwartz J.C."/>
            <person name="Hammond J.A."/>
            <person name="Schroeder S.G."/>
            <person name="Liu G.E."/>
            <person name="Dunham M."/>
            <person name="Shendure J."/>
            <person name="Sonstegard T.S."/>
            <person name="Phillippy A.M."/>
            <person name="Van Tassell C.P."/>
            <person name="Smith T.P."/>
        </authorList>
    </citation>
    <scope>NUCLEOTIDE SEQUENCE [LARGE SCALE GENOMIC DNA]</scope>
</reference>
<reference evidence="2" key="3">
    <citation type="submission" date="2025-09" db="UniProtKB">
        <authorList>
            <consortium name="Ensembl"/>
        </authorList>
    </citation>
    <scope>IDENTIFICATION</scope>
</reference>
<dbReference type="Proteomes" id="UP000291000">
    <property type="component" value="Chromosome 23"/>
</dbReference>
<dbReference type="EMBL" id="LWLT01000028">
    <property type="status" value="NOT_ANNOTATED_CDS"/>
    <property type="molecule type" value="Genomic_DNA"/>
</dbReference>